<dbReference type="EMBL" id="BMAW01014739">
    <property type="protein sequence ID" value="GFT40191.1"/>
    <property type="molecule type" value="Genomic_DNA"/>
</dbReference>
<evidence type="ECO:0000313" key="1">
    <source>
        <dbReference type="EMBL" id="GFS34766.1"/>
    </source>
</evidence>
<protein>
    <submittedName>
        <fullName evidence="4">Uncharacterized protein</fullName>
    </submittedName>
</protein>
<dbReference type="EMBL" id="BMAW01047597">
    <property type="protein sequence ID" value="GFS61752.1"/>
    <property type="molecule type" value="Genomic_DNA"/>
</dbReference>
<feature type="non-terminal residue" evidence="4">
    <location>
        <position position="117"/>
    </location>
</feature>
<evidence type="ECO:0000313" key="7">
    <source>
        <dbReference type="EMBL" id="GFT40191.1"/>
    </source>
</evidence>
<dbReference type="EMBL" id="BMAW01102748">
    <property type="protein sequence ID" value="GFT05761.1"/>
    <property type="molecule type" value="Genomic_DNA"/>
</dbReference>
<evidence type="ECO:0000313" key="2">
    <source>
        <dbReference type="EMBL" id="GFS61752.1"/>
    </source>
</evidence>
<dbReference type="EMBL" id="BMAW01131977">
    <property type="protein sequence ID" value="GFU41588.1"/>
    <property type="molecule type" value="Genomic_DNA"/>
</dbReference>
<organism evidence="4 9">
    <name type="scientific">Nephila pilipes</name>
    <name type="common">Giant wood spider</name>
    <name type="synonym">Nephila maculata</name>
    <dbReference type="NCBI Taxonomy" id="299642"/>
    <lineage>
        <taxon>Eukaryota</taxon>
        <taxon>Metazoa</taxon>
        <taxon>Ecdysozoa</taxon>
        <taxon>Arthropoda</taxon>
        <taxon>Chelicerata</taxon>
        <taxon>Arachnida</taxon>
        <taxon>Araneae</taxon>
        <taxon>Araneomorphae</taxon>
        <taxon>Entelegynae</taxon>
        <taxon>Araneoidea</taxon>
        <taxon>Nephilidae</taxon>
        <taxon>Nephila</taxon>
    </lineage>
</organism>
<evidence type="ECO:0000313" key="5">
    <source>
        <dbReference type="EMBL" id="GFT16094.1"/>
    </source>
</evidence>
<dbReference type="Proteomes" id="UP000887013">
    <property type="component" value="Unassembled WGS sequence"/>
</dbReference>
<dbReference type="AlphaFoldDB" id="A0A8X6NBX7"/>
<dbReference type="EMBL" id="BMAW01042544">
    <property type="protein sequence ID" value="GFS34766.1"/>
    <property type="molecule type" value="Genomic_DNA"/>
</dbReference>
<evidence type="ECO:0000313" key="9">
    <source>
        <dbReference type="Proteomes" id="UP000887013"/>
    </source>
</evidence>
<feature type="non-terminal residue" evidence="4">
    <location>
        <position position="1"/>
    </location>
</feature>
<accession>A0A8X6NBX7</accession>
<gene>
    <name evidence="4" type="primary">AVEN_195457_1</name>
    <name evidence="7" type="ORF">NPIL_170401</name>
    <name evidence="5" type="ORF">NPIL_411781</name>
    <name evidence="8" type="ORF">NPIL_411871</name>
    <name evidence="6" type="ORF">NPIL_414671</name>
    <name evidence="1" type="ORF">NPIL_435151</name>
    <name evidence="2" type="ORF">NPIL_466561</name>
    <name evidence="4" type="ORF">NPIL_481321</name>
    <name evidence="3" type="ORF">NPIL_542261</name>
</gene>
<name>A0A8X6NBX7_NEPPI</name>
<evidence type="ECO:0000313" key="8">
    <source>
        <dbReference type="EMBL" id="GFU41588.1"/>
    </source>
</evidence>
<evidence type="ECO:0000313" key="4">
    <source>
        <dbReference type="EMBL" id="GFT05761.1"/>
    </source>
</evidence>
<evidence type="ECO:0000313" key="6">
    <source>
        <dbReference type="EMBL" id="GFT23383.1"/>
    </source>
</evidence>
<reference evidence="4" key="1">
    <citation type="submission" date="2020-08" db="EMBL/GenBank/DDBJ databases">
        <title>Multicomponent nature underlies the extraordinary mechanical properties of spider dragline silk.</title>
        <authorList>
            <person name="Kono N."/>
            <person name="Nakamura H."/>
            <person name="Mori M."/>
            <person name="Yoshida Y."/>
            <person name="Ohtoshi R."/>
            <person name="Malay A.D."/>
            <person name="Moran D.A.P."/>
            <person name="Tomita M."/>
            <person name="Numata K."/>
            <person name="Arakawa K."/>
        </authorList>
    </citation>
    <scope>NUCLEOTIDE SEQUENCE</scope>
</reference>
<proteinExistence type="predicted"/>
<sequence>VIAPEPQRGKICFKLMLTAMRDNSKHSDAQIIHMMLTHRKYFEPLLETFRKLMCPSLLMWEFLLFQGIRFKTDNETDPNIAKVPSWLRKICNQMLTDMILQNHGITDLVQVVLDKAH</sequence>
<keyword evidence="9" id="KW-1185">Reference proteome</keyword>
<dbReference type="EMBL" id="BMAW01106252">
    <property type="protein sequence ID" value="GFT23383.1"/>
    <property type="molecule type" value="Genomic_DNA"/>
</dbReference>
<dbReference type="EMBL" id="BMAW01104728">
    <property type="protein sequence ID" value="GFT16094.1"/>
    <property type="molecule type" value="Genomic_DNA"/>
</dbReference>
<dbReference type="OrthoDB" id="39591at2759"/>
<comment type="caution">
    <text evidence="4">The sequence shown here is derived from an EMBL/GenBank/DDBJ whole genome shotgun (WGS) entry which is preliminary data.</text>
</comment>
<evidence type="ECO:0000313" key="3">
    <source>
        <dbReference type="EMBL" id="GFS80556.1"/>
    </source>
</evidence>
<dbReference type="EMBL" id="BMAW01097598">
    <property type="protein sequence ID" value="GFS80556.1"/>
    <property type="molecule type" value="Genomic_DNA"/>
</dbReference>